<dbReference type="OrthoDB" id="8371569at2"/>
<evidence type="ECO:0000313" key="1">
    <source>
        <dbReference type="EMBL" id="TWI84736.1"/>
    </source>
</evidence>
<gene>
    <name evidence="1" type="ORF">JM93_03072</name>
</gene>
<organism evidence="1 2">
    <name type="scientific">Roseibium hamelinense</name>
    <dbReference type="NCBI Taxonomy" id="150831"/>
    <lineage>
        <taxon>Bacteria</taxon>
        <taxon>Pseudomonadati</taxon>
        <taxon>Pseudomonadota</taxon>
        <taxon>Alphaproteobacteria</taxon>
        <taxon>Hyphomicrobiales</taxon>
        <taxon>Stappiaceae</taxon>
        <taxon>Roseibium</taxon>
    </lineage>
</organism>
<dbReference type="RefSeq" id="WP_145344909.1">
    <property type="nucleotide sequence ID" value="NZ_SMLY01000069.1"/>
</dbReference>
<keyword evidence="2" id="KW-1185">Reference proteome</keyword>
<evidence type="ECO:0000313" key="2">
    <source>
        <dbReference type="Proteomes" id="UP000320593"/>
    </source>
</evidence>
<reference evidence="1 2" key="1">
    <citation type="submission" date="2019-07" db="EMBL/GenBank/DDBJ databases">
        <title>Genomic Encyclopedia of Archaeal and Bacterial Type Strains, Phase II (KMG-II): from individual species to whole genera.</title>
        <authorList>
            <person name="Goeker M."/>
        </authorList>
    </citation>
    <scope>NUCLEOTIDE SEQUENCE [LARGE SCALE GENOMIC DNA]</scope>
    <source>
        <strain evidence="1 2">ATCC BAA-252</strain>
    </source>
</reference>
<accession>A0A562SVD7</accession>
<protein>
    <submittedName>
        <fullName evidence="1">Uncharacterized protein</fullName>
    </submittedName>
</protein>
<name>A0A562SVD7_9HYPH</name>
<dbReference type="Proteomes" id="UP000320593">
    <property type="component" value="Unassembled WGS sequence"/>
</dbReference>
<sequence length="69" mass="7447">MERLTKSTVTGICTQMTSQLWKEAEISELTDPKLGVITGFQDLLEELDALGKIDLGTLPPAGAVQKDTV</sequence>
<proteinExistence type="predicted"/>
<dbReference type="EMBL" id="VLLF01000007">
    <property type="protein sequence ID" value="TWI84736.1"/>
    <property type="molecule type" value="Genomic_DNA"/>
</dbReference>
<comment type="caution">
    <text evidence="1">The sequence shown here is derived from an EMBL/GenBank/DDBJ whole genome shotgun (WGS) entry which is preliminary data.</text>
</comment>
<dbReference type="AlphaFoldDB" id="A0A562SVD7"/>